<dbReference type="EC" id="2.1.1.63" evidence="9"/>
<dbReference type="OrthoDB" id="9811249at2"/>
<keyword evidence="6 9" id="KW-0227">DNA damage</keyword>
<dbReference type="InterPro" id="IPR023546">
    <property type="entry name" value="MGMT"/>
</dbReference>
<feature type="domain" description="Methylguanine DNA methyltransferase ribonuclease-like" evidence="11">
    <location>
        <begin position="2"/>
        <end position="63"/>
    </location>
</feature>
<dbReference type="HAMAP" id="MF_00772">
    <property type="entry name" value="OGT"/>
    <property type="match status" value="1"/>
</dbReference>
<dbReference type="InterPro" id="IPR036217">
    <property type="entry name" value="MethylDNA_cys_MeTrfase_DNAb"/>
</dbReference>
<evidence type="ECO:0000256" key="5">
    <source>
        <dbReference type="ARBA" id="ARBA00022679"/>
    </source>
</evidence>
<dbReference type="AlphaFoldDB" id="A0A443YYQ7"/>
<dbReference type="InterPro" id="IPR036631">
    <property type="entry name" value="MGMT_N_sf"/>
</dbReference>
<keyword evidence="3 9" id="KW-0963">Cytoplasm</keyword>
<dbReference type="Pfam" id="PF01035">
    <property type="entry name" value="DNA_binding_1"/>
    <property type="match status" value="1"/>
</dbReference>
<dbReference type="GO" id="GO:0003908">
    <property type="term" value="F:methylated-DNA-[protein]-cysteine S-methyltransferase activity"/>
    <property type="evidence" value="ECO:0007669"/>
    <property type="project" value="UniProtKB-UniRule"/>
</dbReference>
<dbReference type="FunFam" id="1.10.10.10:FF:000214">
    <property type="entry name" value="Methylated-DNA--protein-cysteine methyltransferase"/>
    <property type="match status" value="1"/>
</dbReference>
<comment type="subcellular location">
    <subcellularLocation>
        <location evidence="9">Cytoplasm</location>
    </subcellularLocation>
</comment>
<dbReference type="InterPro" id="IPR001497">
    <property type="entry name" value="MethylDNA_cys_MeTrfase_AS"/>
</dbReference>
<comment type="function">
    <text evidence="9">Involved in the cellular defense against the biological effects of O6-methylguanine (O6-MeG) and O4-methylthymine (O4-MeT) in DNA. Repairs the methylated nucleobase in DNA by stoichiometrically transferring the methyl group to a cysteine residue in the enzyme. This is a suicide reaction: the enzyme is irreversibly inactivated.</text>
</comment>
<accession>A0A443YYQ7</accession>
<evidence type="ECO:0000256" key="4">
    <source>
        <dbReference type="ARBA" id="ARBA00022603"/>
    </source>
</evidence>
<protein>
    <recommendedName>
        <fullName evidence="9">Methylated-DNA--protein-cysteine methyltransferase</fullName>
        <ecNumber evidence="9">2.1.1.63</ecNumber>
    </recommendedName>
    <alternativeName>
        <fullName evidence="9">6-O-methylguanine-DNA methyltransferase</fullName>
        <shortName evidence="9">MGMT</shortName>
    </alternativeName>
    <alternativeName>
        <fullName evidence="9">O-6-methylguanine-DNA-alkyltransferase</fullName>
    </alternativeName>
</protein>
<sequence length="149" mass="16428">MFQDYLDSPLGIVTVTSRDGVSICDISFAQPQQYPSCAVTKTAQQQLTEYFSGQRNHFDLPLNAQGTLFQQRVWRQLQTVAYGNTASYADIARAIDNPKGVRAVGMANSRNPIAIVVPCHRVIGANGTLTGYAGGLDKKEWLLRHERAL</sequence>
<dbReference type="GO" id="GO:0032259">
    <property type="term" value="P:methylation"/>
    <property type="evidence" value="ECO:0007669"/>
    <property type="project" value="UniProtKB-KW"/>
</dbReference>
<evidence type="ECO:0000256" key="8">
    <source>
        <dbReference type="ARBA" id="ARBA00049348"/>
    </source>
</evidence>
<dbReference type="GO" id="GO:0006307">
    <property type="term" value="P:DNA alkylation repair"/>
    <property type="evidence" value="ECO:0007669"/>
    <property type="project" value="UniProtKB-UniRule"/>
</dbReference>
<keyword evidence="5 9" id="KW-0808">Transferase</keyword>
<dbReference type="NCBIfam" id="TIGR00589">
    <property type="entry name" value="ogt"/>
    <property type="match status" value="1"/>
</dbReference>
<dbReference type="GO" id="GO:0005737">
    <property type="term" value="C:cytoplasm"/>
    <property type="evidence" value="ECO:0007669"/>
    <property type="project" value="UniProtKB-SubCell"/>
</dbReference>
<dbReference type="PANTHER" id="PTHR10815">
    <property type="entry name" value="METHYLATED-DNA--PROTEIN-CYSTEINE METHYLTRANSFERASE"/>
    <property type="match status" value="1"/>
</dbReference>
<comment type="catalytic activity">
    <reaction evidence="1 9">
        <text>a 4-O-methyl-thymidine in DNA + L-cysteinyl-[protein] = a thymidine in DNA + S-methyl-L-cysteinyl-[protein]</text>
        <dbReference type="Rhea" id="RHEA:53428"/>
        <dbReference type="Rhea" id="RHEA-COMP:10131"/>
        <dbReference type="Rhea" id="RHEA-COMP:10132"/>
        <dbReference type="Rhea" id="RHEA-COMP:13555"/>
        <dbReference type="Rhea" id="RHEA-COMP:13556"/>
        <dbReference type="ChEBI" id="CHEBI:29950"/>
        <dbReference type="ChEBI" id="CHEBI:82612"/>
        <dbReference type="ChEBI" id="CHEBI:137386"/>
        <dbReference type="ChEBI" id="CHEBI:137387"/>
        <dbReference type="EC" id="2.1.1.63"/>
    </reaction>
</comment>
<comment type="similarity">
    <text evidence="2 9">Belongs to the MGMT family.</text>
</comment>
<keyword evidence="13" id="KW-1185">Reference proteome</keyword>
<evidence type="ECO:0000259" key="10">
    <source>
        <dbReference type="Pfam" id="PF01035"/>
    </source>
</evidence>
<feature type="active site" description="Nucleophile; methyl group acceptor" evidence="9">
    <location>
        <position position="119"/>
    </location>
</feature>
<name>A0A443YYQ7_9GAMM</name>
<dbReference type="PROSITE" id="PS00374">
    <property type="entry name" value="MGMT"/>
    <property type="match status" value="1"/>
</dbReference>
<feature type="domain" description="Methylated-DNA-[protein]-cysteine S-methyltransferase DNA binding" evidence="10">
    <location>
        <begin position="69"/>
        <end position="147"/>
    </location>
</feature>
<evidence type="ECO:0000313" key="13">
    <source>
        <dbReference type="Proteomes" id="UP000288789"/>
    </source>
</evidence>
<evidence type="ECO:0000256" key="9">
    <source>
        <dbReference type="HAMAP-Rule" id="MF_00772"/>
    </source>
</evidence>
<dbReference type="Gene3D" id="1.10.10.10">
    <property type="entry name" value="Winged helix-like DNA-binding domain superfamily/Winged helix DNA-binding domain"/>
    <property type="match status" value="1"/>
</dbReference>
<evidence type="ECO:0000256" key="3">
    <source>
        <dbReference type="ARBA" id="ARBA00022490"/>
    </source>
</evidence>
<dbReference type="Pfam" id="PF02870">
    <property type="entry name" value="Methyltransf_1N"/>
    <property type="match status" value="1"/>
</dbReference>
<organism evidence="12 13">
    <name type="scientific">Pseudidiomarina gelatinasegens</name>
    <dbReference type="NCBI Taxonomy" id="2487740"/>
    <lineage>
        <taxon>Bacteria</taxon>
        <taxon>Pseudomonadati</taxon>
        <taxon>Pseudomonadota</taxon>
        <taxon>Gammaproteobacteria</taxon>
        <taxon>Alteromonadales</taxon>
        <taxon>Idiomarinaceae</taxon>
        <taxon>Pseudidiomarina</taxon>
    </lineage>
</organism>
<comment type="caution">
    <text evidence="12">The sequence shown here is derived from an EMBL/GenBank/DDBJ whole genome shotgun (WGS) entry which is preliminary data.</text>
</comment>
<keyword evidence="4 9" id="KW-0489">Methyltransferase</keyword>
<dbReference type="CDD" id="cd06445">
    <property type="entry name" value="ATase"/>
    <property type="match status" value="1"/>
</dbReference>
<evidence type="ECO:0000256" key="6">
    <source>
        <dbReference type="ARBA" id="ARBA00022763"/>
    </source>
</evidence>
<dbReference type="PANTHER" id="PTHR10815:SF13">
    <property type="entry name" value="METHYLATED-DNA--PROTEIN-CYSTEINE METHYLTRANSFERASE"/>
    <property type="match status" value="1"/>
</dbReference>
<dbReference type="InterPro" id="IPR036388">
    <property type="entry name" value="WH-like_DNA-bd_sf"/>
</dbReference>
<dbReference type="InterPro" id="IPR014048">
    <property type="entry name" value="MethylDNA_cys_MeTrfase_DNA-bd"/>
</dbReference>
<dbReference type="EMBL" id="RSFE01000007">
    <property type="protein sequence ID" value="RWU09224.1"/>
    <property type="molecule type" value="Genomic_DNA"/>
</dbReference>
<dbReference type="InterPro" id="IPR008332">
    <property type="entry name" value="MethylG_MeTrfase_N"/>
</dbReference>
<evidence type="ECO:0000259" key="11">
    <source>
        <dbReference type="Pfam" id="PF02870"/>
    </source>
</evidence>
<keyword evidence="7 9" id="KW-0234">DNA repair</keyword>
<comment type="catalytic activity">
    <reaction evidence="8 9">
        <text>a 6-O-methyl-2'-deoxyguanosine in DNA + L-cysteinyl-[protein] = S-methyl-L-cysteinyl-[protein] + a 2'-deoxyguanosine in DNA</text>
        <dbReference type="Rhea" id="RHEA:24000"/>
        <dbReference type="Rhea" id="RHEA-COMP:10131"/>
        <dbReference type="Rhea" id="RHEA-COMP:10132"/>
        <dbReference type="Rhea" id="RHEA-COMP:11367"/>
        <dbReference type="Rhea" id="RHEA-COMP:11368"/>
        <dbReference type="ChEBI" id="CHEBI:29950"/>
        <dbReference type="ChEBI" id="CHEBI:82612"/>
        <dbReference type="ChEBI" id="CHEBI:85445"/>
        <dbReference type="ChEBI" id="CHEBI:85448"/>
        <dbReference type="EC" id="2.1.1.63"/>
    </reaction>
</comment>
<dbReference type="Proteomes" id="UP000288789">
    <property type="component" value="Unassembled WGS sequence"/>
</dbReference>
<reference evidence="12 13" key="1">
    <citation type="submission" date="2018-12" db="EMBL/GenBank/DDBJ databases">
        <authorList>
            <person name="Li A."/>
            <person name="Zhang M."/>
            <person name="Zhu H."/>
        </authorList>
    </citation>
    <scope>NUCLEOTIDE SEQUENCE [LARGE SCALE GENOMIC DNA]</scope>
    <source>
        <strain evidence="12 13">R04H25</strain>
    </source>
</reference>
<dbReference type="SUPFAM" id="SSF46767">
    <property type="entry name" value="Methylated DNA-protein cysteine methyltransferase, C-terminal domain"/>
    <property type="match status" value="1"/>
</dbReference>
<proteinExistence type="inferred from homology"/>
<dbReference type="Gene3D" id="3.30.160.70">
    <property type="entry name" value="Methylated DNA-protein cysteine methyltransferase domain"/>
    <property type="match status" value="1"/>
</dbReference>
<dbReference type="SUPFAM" id="SSF53155">
    <property type="entry name" value="Methylated DNA-protein cysteine methyltransferase domain"/>
    <property type="match status" value="1"/>
</dbReference>
<gene>
    <name evidence="12" type="ORF">EGC76_09785</name>
</gene>
<evidence type="ECO:0000256" key="7">
    <source>
        <dbReference type="ARBA" id="ARBA00023204"/>
    </source>
</evidence>
<evidence type="ECO:0000256" key="1">
    <source>
        <dbReference type="ARBA" id="ARBA00001286"/>
    </source>
</evidence>
<evidence type="ECO:0000313" key="12">
    <source>
        <dbReference type="EMBL" id="RWU09224.1"/>
    </source>
</evidence>
<evidence type="ECO:0000256" key="2">
    <source>
        <dbReference type="ARBA" id="ARBA00008711"/>
    </source>
</evidence>
<comment type="miscellaneous">
    <text evidence="9">This enzyme catalyzes only one turnover and therefore is not strictly catalytic. According to one definition, an enzyme is a biocatalyst that acts repeatedly and over many reaction cycles.</text>
</comment>